<dbReference type="AlphaFoldDB" id="A0ABD6CW36"/>
<protein>
    <submittedName>
        <fullName evidence="4">Glycosyltransferase</fullName>
        <ecNumber evidence="4">2.4.-.-</ecNumber>
    </submittedName>
</protein>
<dbReference type="Pfam" id="PF13439">
    <property type="entry name" value="Glyco_transf_4"/>
    <property type="match status" value="1"/>
</dbReference>
<proteinExistence type="predicted"/>
<evidence type="ECO:0000313" key="5">
    <source>
        <dbReference type="Proteomes" id="UP001597075"/>
    </source>
</evidence>
<comment type="caution">
    <text evidence="4">The sequence shown here is derived from an EMBL/GenBank/DDBJ whole genome shotgun (WGS) entry which is preliminary data.</text>
</comment>
<evidence type="ECO:0000259" key="2">
    <source>
        <dbReference type="Pfam" id="PF00534"/>
    </source>
</evidence>
<keyword evidence="5" id="KW-1185">Reference proteome</keyword>
<dbReference type="InterPro" id="IPR001296">
    <property type="entry name" value="Glyco_trans_1"/>
</dbReference>
<feature type="domain" description="Glycosyltransferase subfamily 4-like N-terminal" evidence="3">
    <location>
        <begin position="37"/>
        <end position="166"/>
    </location>
</feature>
<dbReference type="Proteomes" id="UP001597075">
    <property type="component" value="Unassembled WGS sequence"/>
</dbReference>
<evidence type="ECO:0000259" key="3">
    <source>
        <dbReference type="Pfam" id="PF13439"/>
    </source>
</evidence>
<dbReference type="PANTHER" id="PTHR46401">
    <property type="entry name" value="GLYCOSYLTRANSFERASE WBBK-RELATED"/>
    <property type="match status" value="1"/>
</dbReference>
<keyword evidence="1 4" id="KW-0808">Transferase</keyword>
<dbReference type="PANTHER" id="PTHR46401:SF2">
    <property type="entry name" value="GLYCOSYLTRANSFERASE WBBK-RELATED"/>
    <property type="match status" value="1"/>
</dbReference>
<name>A0ABD6CW36_9EURY</name>
<dbReference type="InterPro" id="IPR028098">
    <property type="entry name" value="Glyco_trans_4-like_N"/>
</dbReference>
<dbReference type="SUPFAM" id="SSF53756">
    <property type="entry name" value="UDP-Glycosyltransferase/glycogen phosphorylase"/>
    <property type="match status" value="1"/>
</dbReference>
<reference evidence="4 5" key="1">
    <citation type="journal article" date="2019" name="Int. J. Syst. Evol. Microbiol.">
        <title>The Global Catalogue of Microorganisms (GCM) 10K type strain sequencing project: providing services to taxonomists for standard genome sequencing and annotation.</title>
        <authorList>
            <consortium name="The Broad Institute Genomics Platform"/>
            <consortium name="The Broad Institute Genome Sequencing Center for Infectious Disease"/>
            <person name="Wu L."/>
            <person name="Ma J."/>
        </authorList>
    </citation>
    <scope>NUCLEOTIDE SEQUENCE [LARGE SCALE GENOMIC DNA]</scope>
    <source>
        <strain evidence="4 5">CGMCC 1.10594</strain>
    </source>
</reference>
<dbReference type="EMBL" id="JBHUDL010000009">
    <property type="protein sequence ID" value="MFD1633364.1"/>
    <property type="molecule type" value="Genomic_DNA"/>
</dbReference>
<sequence length="360" mass="41566">MKISIISSAYDEECGINHYTTSLESVLSVQYERIGIKSYSLDFLHYIRRTWSAVTNDSDIIHLQHEYNMFGPGSICSWPVIFLLILSKIFARKRIVITLHTAWESETLERFVFPLNLLGRFYIWLNNQLLVWCADHMIFLSENVEEYFINNFNVKSTTRVPHGVQAQKVDLTRNEARDILGWDVEAEIVILPGYIRPQKNHESFLSLAEEDKSRQYVIAGGVRNNKFEQYSEKLRSKSSENVEITGVLNDEEFEAAFIAADLCYLPYQDVSQSGIVNWSLASGLPVFGSEIKYFRELSESTEAVKIVGISPEGVIPEIRSYFDNEKLRTRMSNSAQEFAKNNSMKEVADEHIRIYRSFFD</sequence>
<accession>A0ABD6CW36</accession>
<feature type="domain" description="Glycosyl transferase family 1" evidence="2">
    <location>
        <begin position="173"/>
        <end position="337"/>
    </location>
</feature>
<dbReference type="RefSeq" id="WP_256405748.1">
    <property type="nucleotide sequence ID" value="NZ_CP187151.1"/>
</dbReference>
<organism evidence="4 5">
    <name type="scientific">Haloplanus ruber</name>
    <dbReference type="NCBI Taxonomy" id="869892"/>
    <lineage>
        <taxon>Archaea</taxon>
        <taxon>Methanobacteriati</taxon>
        <taxon>Methanobacteriota</taxon>
        <taxon>Stenosarchaea group</taxon>
        <taxon>Halobacteria</taxon>
        <taxon>Halobacteriales</taxon>
        <taxon>Haloferacaceae</taxon>
        <taxon>Haloplanus</taxon>
    </lineage>
</organism>
<dbReference type="EC" id="2.4.-.-" evidence="4"/>
<keyword evidence="4" id="KW-0328">Glycosyltransferase</keyword>
<evidence type="ECO:0000256" key="1">
    <source>
        <dbReference type="ARBA" id="ARBA00022679"/>
    </source>
</evidence>
<dbReference type="Pfam" id="PF00534">
    <property type="entry name" value="Glycos_transf_1"/>
    <property type="match status" value="1"/>
</dbReference>
<evidence type="ECO:0000313" key="4">
    <source>
        <dbReference type="EMBL" id="MFD1633364.1"/>
    </source>
</evidence>
<gene>
    <name evidence="4" type="ORF">ACFSBJ_06405</name>
</gene>
<dbReference type="Gene3D" id="3.40.50.2000">
    <property type="entry name" value="Glycogen Phosphorylase B"/>
    <property type="match status" value="2"/>
</dbReference>
<dbReference type="GO" id="GO:0016757">
    <property type="term" value="F:glycosyltransferase activity"/>
    <property type="evidence" value="ECO:0007669"/>
    <property type="project" value="UniProtKB-KW"/>
</dbReference>